<feature type="region of interest" description="Disordered" evidence="1">
    <location>
        <begin position="45"/>
        <end position="154"/>
    </location>
</feature>
<evidence type="ECO:0000313" key="2">
    <source>
        <dbReference type="EMBL" id="CAK0824768.1"/>
    </source>
</evidence>
<evidence type="ECO:0000313" key="3">
    <source>
        <dbReference type="Proteomes" id="UP001189429"/>
    </source>
</evidence>
<accession>A0ABN9S175</accession>
<gene>
    <name evidence="2" type="ORF">PCOR1329_LOCUS25081</name>
</gene>
<proteinExistence type="predicted"/>
<protein>
    <submittedName>
        <fullName evidence="2">Uncharacterized protein</fullName>
    </submittedName>
</protein>
<sequence>QDLVLRGVRRPGAGLGPAGARRRERARGAERAVLRGVRAAQRPGLAVGAAGGRAGGRLRGGLRPPRPHLRKPHHNARGELGATGGARRRGGPAGLLPGRGAAQVRLQRRQGHDRAGAEGGGVGAGHHRRGGARVRRAGPAGGRLRDRVLAQLRR</sequence>
<organism evidence="2 3">
    <name type="scientific">Prorocentrum cordatum</name>
    <dbReference type="NCBI Taxonomy" id="2364126"/>
    <lineage>
        <taxon>Eukaryota</taxon>
        <taxon>Sar</taxon>
        <taxon>Alveolata</taxon>
        <taxon>Dinophyceae</taxon>
        <taxon>Prorocentrales</taxon>
        <taxon>Prorocentraceae</taxon>
        <taxon>Prorocentrum</taxon>
    </lineage>
</organism>
<dbReference type="EMBL" id="CAUYUJ010008723">
    <property type="protein sequence ID" value="CAK0824768.1"/>
    <property type="molecule type" value="Genomic_DNA"/>
</dbReference>
<feature type="non-terminal residue" evidence="2">
    <location>
        <position position="1"/>
    </location>
</feature>
<feature type="non-terminal residue" evidence="2">
    <location>
        <position position="154"/>
    </location>
</feature>
<reference evidence="2" key="1">
    <citation type="submission" date="2023-10" db="EMBL/GenBank/DDBJ databases">
        <authorList>
            <person name="Chen Y."/>
            <person name="Shah S."/>
            <person name="Dougan E. K."/>
            <person name="Thang M."/>
            <person name="Chan C."/>
        </authorList>
    </citation>
    <scope>NUCLEOTIDE SEQUENCE [LARGE SCALE GENOMIC DNA]</scope>
</reference>
<feature type="compositionally biased region" description="Basic residues" evidence="1">
    <location>
        <begin position="125"/>
        <end position="136"/>
    </location>
</feature>
<feature type="compositionally biased region" description="Low complexity" evidence="1">
    <location>
        <begin position="1"/>
        <end position="12"/>
    </location>
</feature>
<feature type="compositionally biased region" description="Basic residues" evidence="1">
    <location>
        <begin position="65"/>
        <end position="75"/>
    </location>
</feature>
<comment type="caution">
    <text evidence="2">The sequence shown here is derived from an EMBL/GenBank/DDBJ whole genome shotgun (WGS) entry which is preliminary data.</text>
</comment>
<name>A0ABN9S175_9DINO</name>
<feature type="region of interest" description="Disordered" evidence="1">
    <location>
        <begin position="1"/>
        <end position="27"/>
    </location>
</feature>
<keyword evidence="3" id="KW-1185">Reference proteome</keyword>
<evidence type="ECO:0000256" key="1">
    <source>
        <dbReference type="SAM" id="MobiDB-lite"/>
    </source>
</evidence>
<feature type="compositionally biased region" description="Gly residues" evidence="1">
    <location>
        <begin position="49"/>
        <end position="59"/>
    </location>
</feature>
<dbReference type="Proteomes" id="UP001189429">
    <property type="component" value="Unassembled WGS sequence"/>
</dbReference>